<dbReference type="EMBL" id="CAJJDM010000196">
    <property type="protein sequence ID" value="CAD8117078.1"/>
    <property type="molecule type" value="Genomic_DNA"/>
</dbReference>
<evidence type="ECO:0000256" key="1">
    <source>
        <dbReference type="PROSITE-ProRule" id="PRU00221"/>
    </source>
</evidence>
<evidence type="ECO:0000313" key="4">
    <source>
        <dbReference type="Proteomes" id="UP000688137"/>
    </source>
</evidence>
<dbReference type="OMA" id="CHECMEN"/>
<evidence type="ECO:0000313" key="3">
    <source>
        <dbReference type="EMBL" id="CAD8117078.1"/>
    </source>
</evidence>
<gene>
    <name evidence="3" type="ORF">PPRIM_AZ9-3.1.T1870022</name>
</gene>
<proteinExistence type="predicted"/>
<evidence type="ECO:0008006" key="5">
    <source>
        <dbReference type="Google" id="ProtNLM"/>
    </source>
</evidence>
<accession>A0A8S1QM47</accession>
<dbReference type="PROSITE" id="PS50082">
    <property type="entry name" value="WD_REPEATS_2"/>
    <property type="match status" value="1"/>
</dbReference>
<comment type="caution">
    <text evidence="3">The sequence shown here is derived from an EMBL/GenBank/DDBJ whole genome shotgun (WGS) entry which is preliminary data.</text>
</comment>
<evidence type="ECO:0000256" key="2">
    <source>
        <dbReference type="SAM" id="Coils"/>
    </source>
</evidence>
<protein>
    <recommendedName>
        <fullName evidence="5">WD40-repeat-containing domain</fullName>
    </recommendedName>
</protein>
<dbReference type="PANTHER" id="PTHR19920:SF0">
    <property type="entry name" value="CYTOSOLIC IRON-SULFUR PROTEIN ASSEMBLY PROTEIN CIAO1-RELATED"/>
    <property type="match status" value="1"/>
</dbReference>
<keyword evidence="2" id="KW-0175">Coiled coil</keyword>
<reference evidence="3" key="1">
    <citation type="submission" date="2021-01" db="EMBL/GenBank/DDBJ databases">
        <authorList>
            <consortium name="Genoscope - CEA"/>
            <person name="William W."/>
        </authorList>
    </citation>
    <scope>NUCLEOTIDE SEQUENCE</scope>
</reference>
<dbReference type="PANTHER" id="PTHR19920">
    <property type="entry name" value="WD40 PROTEIN CIAO1"/>
    <property type="match status" value="1"/>
</dbReference>
<sequence>MIQSKMIEKEEELLCSLKHKLPISMVACEKNLKRNQRLLCHECMENLESKTQLMSFKKAQQTIHDNQKQKKESVENVIMISIKLIEELQKNLFQLKFNVVQQLDQLIGNVDEWIKYVLMIGQQNVTYSFYDELDKLISDKKLDQFNPQPLIDQIHQINMSWNQKSENELNQFQSFQHSQKCKEILKKLKNIQEKNENIQEQILNQKQEDVIQVENEQKQLEQQLMMYKQVQFQLIDDSNQQSSWCQAMVFNKDGSIIITANSNIIQIWNFQQGRFKLSNSYRRHTNPIYCLVYSKKTNNFISGCSYYKIISWQQFNQNVWISSSPFEQHSGCVNCLILNKQEDQLISGGNDHKIIVWQVDFMKNHLTYLYSLDNHSHSVFSLSFNESETLLASCGYHEYRIWEKGLQGQWELGYKQQVQAGYKIHFLNDYQFIWVTKDKKINDILLFEFQNGVFKQNSNKTISLINNDECYDYFFFPIIHNKDRNVILIRHKHHIYLIRQLNDGTFNILASLNCQTHESYGTMTNNGQYLVFWDNEHKKYSSYEIFYK</sequence>
<feature type="coiled-coil region" evidence="2">
    <location>
        <begin position="181"/>
        <end position="230"/>
    </location>
</feature>
<dbReference type="GO" id="GO:0097361">
    <property type="term" value="C:cytosolic [4Fe-4S] assembly targeting complex"/>
    <property type="evidence" value="ECO:0007669"/>
    <property type="project" value="TreeGrafter"/>
</dbReference>
<feature type="repeat" description="WD" evidence="1">
    <location>
        <begin position="326"/>
        <end position="360"/>
    </location>
</feature>
<organism evidence="3 4">
    <name type="scientific">Paramecium primaurelia</name>
    <dbReference type="NCBI Taxonomy" id="5886"/>
    <lineage>
        <taxon>Eukaryota</taxon>
        <taxon>Sar</taxon>
        <taxon>Alveolata</taxon>
        <taxon>Ciliophora</taxon>
        <taxon>Intramacronucleata</taxon>
        <taxon>Oligohymenophorea</taxon>
        <taxon>Peniculida</taxon>
        <taxon>Parameciidae</taxon>
        <taxon>Paramecium</taxon>
    </lineage>
</organism>
<dbReference type="PROSITE" id="PS50294">
    <property type="entry name" value="WD_REPEATS_REGION"/>
    <property type="match status" value="1"/>
</dbReference>
<name>A0A8S1QM47_PARPR</name>
<keyword evidence="4" id="KW-1185">Reference proteome</keyword>
<dbReference type="Proteomes" id="UP000688137">
    <property type="component" value="Unassembled WGS sequence"/>
</dbReference>
<keyword evidence="1" id="KW-0853">WD repeat</keyword>
<dbReference type="SMART" id="SM00320">
    <property type="entry name" value="WD40"/>
    <property type="match status" value="4"/>
</dbReference>
<dbReference type="InterPro" id="IPR001680">
    <property type="entry name" value="WD40_rpt"/>
</dbReference>
<dbReference type="Pfam" id="PF00400">
    <property type="entry name" value="WD40"/>
    <property type="match status" value="2"/>
</dbReference>
<dbReference type="GO" id="GO:0016226">
    <property type="term" value="P:iron-sulfur cluster assembly"/>
    <property type="evidence" value="ECO:0007669"/>
    <property type="project" value="TreeGrafter"/>
</dbReference>
<dbReference type="AlphaFoldDB" id="A0A8S1QM47"/>